<dbReference type="GO" id="GO:0008157">
    <property type="term" value="F:protein phosphatase 1 binding"/>
    <property type="evidence" value="ECO:0007669"/>
    <property type="project" value="TreeGrafter"/>
</dbReference>
<dbReference type="Gene3D" id="2.60.40.2440">
    <property type="entry name" value="Carbohydrate binding type-21 domain"/>
    <property type="match status" value="1"/>
</dbReference>
<dbReference type="AlphaFoldDB" id="A0A1I8FXQ6"/>
<reference evidence="4" key="1">
    <citation type="submission" date="2016-11" db="UniProtKB">
        <authorList>
            <consortium name="WormBaseParasite"/>
        </authorList>
    </citation>
    <scope>IDENTIFICATION</scope>
</reference>
<sequence length="324" mass="34876">MDEGISEPALPQARDSSGCPAGDCGSSSEGSATSQDSLVASSETLSFASEDAPNDEAQKLDSLSLALQELRYEKLPPPQPLAIQTQRQKPVGASKQLQQQRRSSSMKSQKTPPGTPNQMKKVVRFADAFGLDLAYVKHVFDTENPPVIPPQATRDLDLPEATAAAISRLRRPEPLERRLFISPCFAQPGGCASFMSRVLAQRVVLERASATQPSGRIHGLVRVANLGFEKSVMAHATFDGWRSCIDVPAVYVEGSSTGATDQFSFTLPLPQSFGVGDRVFLCVRYCIGGETFWDNNFGENYAFDCFAVNTVSGGGTTGPACSRF</sequence>
<keyword evidence="3" id="KW-1185">Reference proteome</keyword>
<dbReference type="Pfam" id="PF03370">
    <property type="entry name" value="CBM_21"/>
    <property type="match status" value="1"/>
</dbReference>
<dbReference type="WBParaSite" id="maker-uti_cns_0000300-snap-gene-2.39-mRNA-1">
    <property type="protein sequence ID" value="maker-uti_cns_0000300-snap-gene-2.39-mRNA-1"/>
    <property type="gene ID" value="maker-uti_cns_0000300-snap-gene-2.39"/>
</dbReference>
<feature type="region of interest" description="Disordered" evidence="1">
    <location>
        <begin position="1"/>
        <end position="58"/>
    </location>
</feature>
<protein>
    <submittedName>
        <fullName evidence="4">CBM21 domain-containing protein</fullName>
    </submittedName>
</protein>
<organism evidence="3 4">
    <name type="scientific">Macrostomum lignano</name>
    <dbReference type="NCBI Taxonomy" id="282301"/>
    <lineage>
        <taxon>Eukaryota</taxon>
        <taxon>Metazoa</taxon>
        <taxon>Spiralia</taxon>
        <taxon>Lophotrochozoa</taxon>
        <taxon>Platyhelminthes</taxon>
        <taxon>Rhabditophora</taxon>
        <taxon>Macrostomorpha</taxon>
        <taxon>Macrostomida</taxon>
        <taxon>Macrostomidae</taxon>
        <taxon>Macrostomum</taxon>
    </lineage>
</organism>
<evidence type="ECO:0000313" key="4">
    <source>
        <dbReference type="WBParaSite" id="maker-uti_cns_0000300-snap-gene-2.39-mRNA-1"/>
    </source>
</evidence>
<dbReference type="PROSITE" id="PS51159">
    <property type="entry name" value="CBM21"/>
    <property type="match status" value="1"/>
</dbReference>
<dbReference type="GO" id="GO:0005979">
    <property type="term" value="P:regulation of glycogen biosynthetic process"/>
    <property type="evidence" value="ECO:0007669"/>
    <property type="project" value="TreeGrafter"/>
</dbReference>
<feature type="domain" description="CBM21" evidence="2">
    <location>
        <begin position="195"/>
        <end position="304"/>
    </location>
</feature>
<dbReference type="InterPro" id="IPR050782">
    <property type="entry name" value="PP1_regulatory_subunit_3"/>
</dbReference>
<dbReference type="InterPro" id="IPR038175">
    <property type="entry name" value="CBM21_dom_sf"/>
</dbReference>
<proteinExistence type="predicted"/>
<dbReference type="PANTHER" id="PTHR12307:SF53">
    <property type="entry name" value="PROTEIN PHOSPHATASE 1 REGULATORY SUBUNIT"/>
    <property type="match status" value="1"/>
</dbReference>
<feature type="compositionally biased region" description="Low complexity" evidence="1">
    <location>
        <begin position="94"/>
        <end position="110"/>
    </location>
</feature>
<dbReference type="PANTHER" id="PTHR12307">
    <property type="entry name" value="PROTEIN PHOSPHATASE 1 REGULATORY SUBUNIT"/>
    <property type="match status" value="1"/>
</dbReference>
<evidence type="ECO:0000313" key="3">
    <source>
        <dbReference type="Proteomes" id="UP000095280"/>
    </source>
</evidence>
<dbReference type="GO" id="GO:0000164">
    <property type="term" value="C:protein phosphatase type 1 complex"/>
    <property type="evidence" value="ECO:0007669"/>
    <property type="project" value="TreeGrafter"/>
</dbReference>
<dbReference type="Proteomes" id="UP000095280">
    <property type="component" value="Unplaced"/>
</dbReference>
<dbReference type="GO" id="GO:2001069">
    <property type="term" value="F:glycogen binding"/>
    <property type="evidence" value="ECO:0007669"/>
    <property type="project" value="TreeGrafter"/>
</dbReference>
<name>A0A1I8FXQ6_9PLAT</name>
<feature type="region of interest" description="Disordered" evidence="1">
    <location>
        <begin position="77"/>
        <end position="119"/>
    </location>
</feature>
<dbReference type="InterPro" id="IPR005036">
    <property type="entry name" value="CBM21_dom"/>
</dbReference>
<evidence type="ECO:0000256" key="1">
    <source>
        <dbReference type="SAM" id="MobiDB-lite"/>
    </source>
</evidence>
<evidence type="ECO:0000259" key="2">
    <source>
        <dbReference type="PROSITE" id="PS51159"/>
    </source>
</evidence>
<accession>A0A1I8FXQ6</accession>
<feature type="compositionally biased region" description="Polar residues" evidence="1">
    <location>
        <begin position="25"/>
        <end position="47"/>
    </location>
</feature>